<evidence type="ECO:0000256" key="4">
    <source>
        <dbReference type="ARBA" id="ARBA00023016"/>
    </source>
</evidence>
<reference evidence="12" key="1">
    <citation type="submission" date="2025-08" db="UniProtKB">
        <authorList>
            <consortium name="RefSeq"/>
        </authorList>
    </citation>
    <scope>IDENTIFICATION</scope>
</reference>
<dbReference type="AlphaFoldDB" id="A0A1U7Z5Y1"/>
<keyword evidence="5" id="KW-0238">DNA-binding</keyword>
<accession>A0A1U7Z5Y1</accession>
<dbReference type="RefSeq" id="XP_010242245.1">
    <property type="nucleotide sequence ID" value="XM_010243943.2"/>
</dbReference>
<dbReference type="GO" id="GO:0034605">
    <property type="term" value="P:cellular response to heat"/>
    <property type="evidence" value="ECO:0000318"/>
    <property type="project" value="GO_Central"/>
</dbReference>
<evidence type="ECO:0000256" key="2">
    <source>
        <dbReference type="ARBA" id="ARBA00022553"/>
    </source>
</evidence>
<keyword evidence="2" id="KW-0597">Phosphoprotein</keyword>
<dbReference type="InterPro" id="IPR036390">
    <property type="entry name" value="WH_DNA-bd_sf"/>
</dbReference>
<comment type="subcellular location">
    <subcellularLocation>
        <location evidence="1">Nucleus</location>
    </subcellularLocation>
</comment>
<evidence type="ECO:0000256" key="5">
    <source>
        <dbReference type="ARBA" id="ARBA00023125"/>
    </source>
</evidence>
<dbReference type="PANTHER" id="PTHR10015">
    <property type="entry name" value="HEAT SHOCK TRANSCRIPTION FACTOR"/>
    <property type="match status" value="1"/>
</dbReference>
<keyword evidence="3" id="KW-0805">Transcription regulation</keyword>
<proteinExistence type="inferred from homology"/>
<evidence type="ECO:0000256" key="9">
    <source>
        <dbReference type="SAM" id="MobiDB-lite"/>
    </source>
</evidence>
<feature type="domain" description="HSF-type DNA-binding" evidence="10">
    <location>
        <begin position="30"/>
        <end position="122"/>
    </location>
</feature>
<keyword evidence="11" id="KW-1185">Reference proteome</keyword>
<dbReference type="SUPFAM" id="SSF46785">
    <property type="entry name" value="Winged helix' DNA-binding domain"/>
    <property type="match status" value="1"/>
</dbReference>
<dbReference type="KEGG" id="nnu:104586650"/>
<dbReference type="PRINTS" id="PR00056">
    <property type="entry name" value="HSFDOMAIN"/>
</dbReference>
<evidence type="ECO:0000256" key="8">
    <source>
        <dbReference type="RuleBase" id="RU004020"/>
    </source>
</evidence>
<dbReference type="Proteomes" id="UP000189703">
    <property type="component" value="Unplaced"/>
</dbReference>
<dbReference type="GeneID" id="104586650"/>
<dbReference type="PANTHER" id="PTHR10015:SF338">
    <property type="entry name" value="HEAT STRESS TRANSCRIPTION FACTOR A-2"/>
    <property type="match status" value="1"/>
</dbReference>
<dbReference type="SMART" id="SM00415">
    <property type="entry name" value="HSF"/>
    <property type="match status" value="1"/>
</dbReference>
<gene>
    <name evidence="12" type="primary">LOC104586650</name>
</gene>
<evidence type="ECO:0000256" key="1">
    <source>
        <dbReference type="ARBA" id="ARBA00004123"/>
    </source>
</evidence>
<dbReference type="FunFam" id="1.10.10.10:FF:000057">
    <property type="entry name" value="Heat shock transcription factor 1"/>
    <property type="match status" value="1"/>
</dbReference>
<name>A0A1U7Z5Y1_NELNU</name>
<dbReference type="OMA" id="IWEKLFC"/>
<dbReference type="GO" id="GO:0003700">
    <property type="term" value="F:DNA-binding transcription factor activity"/>
    <property type="evidence" value="ECO:0000318"/>
    <property type="project" value="GO_Central"/>
</dbReference>
<keyword evidence="7" id="KW-0539">Nucleus</keyword>
<dbReference type="InParanoid" id="A0A1U7Z5Y1"/>
<evidence type="ECO:0000256" key="6">
    <source>
        <dbReference type="ARBA" id="ARBA00023163"/>
    </source>
</evidence>
<dbReference type="Pfam" id="PF00447">
    <property type="entry name" value="HSF_DNA-bind"/>
    <property type="match status" value="1"/>
</dbReference>
<dbReference type="OrthoDB" id="60033at2759"/>
<keyword evidence="6" id="KW-0804">Transcription</keyword>
<sequence length="368" mass="41857">MERVIIKEEEVTVVGTALPPLPMEGLHDTSPPPFLTKTYDMIEDPSTGSIVSWSRARNSFIIWDSHKFSTNLLPRYFKHCNFSSFIRQLTYGFRKVDPDRWEFANEGFLGGQKHLLKNIKRRRNVSQHMQQQVAGGPCLELGHCGSEDEIDRLKGDWNLLMVEIVNLGHQQQTSRKQLVRMEEQLQGTERKQQQMMVFLARALRNPLFVQQLIHRNEQKKEMGGVGRKRRLPPSRSTENFPEEIIPIPSETTWFVGYPNQGQEEVPETESDMGTLFSVTIDNEAASSPIQDPKADAISKTNEPDLSCVANDISWAELLDEELIAGDGGDEIHQSEIDIPVEDLVVETPDWGEDVQDLVKQMGYLGSNK</sequence>
<dbReference type="STRING" id="4432.A0A1U7Z5Y1"/>
<dbReference type="Gene3D" id="1.10.10.10">
    <property type="entry name" value="Winged helix-like DNA-binding domain superfamily/Winged helix DNA-binding domain"/>
    <property type="match status" value="1"/>
</dbReference>
<comment type="similarity">
    <text evidence="8">Belongs to the HSF family.</text>
</comment>
<evidence type="ECO:0000256" key="3">
    <source>
        <dbReference type="ARBA" id="ARBA00023015"/>
    </source>
</evidence>
<feature type="region of interest" description="Disordered" evidence="9">
    <location>
        <begin position="220"/>
        <end position="241"/>
    </location>
</feature>
<dbReference type="GO" id="GO:0005634">
    <property type="term" value="C:nucleus"/>
    <property type="evidence" value="ECO:0000318"/>
    <property type="project" value="GO_Central"/>
</dbReference>
<organism evidence="11 12">
    <name type="scientific">Nelumbo nucifera</name>
    <name type="common">Sacred lotus</name>
    <dbReference type="NCBI Taxonomy" id="4432"/>
    <lineage>
        <taxon>Eukaryota</taxon>
        <taxon>Viridiplantae</taxon>
        <taxon>Streptophyta</taxon>
        <taxon>Embryophyta</taxon>
        <taxon>Tracheophyta</taxon>
        <taxon>Spermatophyta</taxon>
        <taxon>Magnoliopsida</taxon>
        <taxon>Proteales</taxon>
        <taxon>Nelumbonaceae</taxon>
        <taxon>Nelumbo</taxon>
    </lineage>
</organism>
<dbReference type="FunCoup" id="A0A1U7Z5Y1">
    <property type="interactions" value="831"/>
</dbReference>
<evidence type="ECO:0000313" key="12">
    <source>
        <dbReference type="RefSeq" id="XP_010242245.1"/>
    </source>
</evidence>
<dbReference type="InterPro" id="IPR000232">
    <property type="entry name" value="HSF_DNA-bd"/>
</dbReference>
<dbReference type="InterPro" id="IPR036388">
    <property type="entry name" value="WH-like_DNA-bd_sf"/>
</dbReference>
<evidence type="ECO:0000313" key="11">
    <source>
        <dbReference type="Proteomes" id="UP000189703"/>
    </source>
</evidence>
<evidence type="ECO:0000256" key="7">
    <source>
        <dbReference type="ARBA" id="ARBA00023242"/>
    </source>
</evidence>
<evidence type="ECO:0000259" key="10">
    <source>
        <dbReference type="SMART" id="SM00415"/>
    </source>
</evidence>
<keyword evidence="4" id="KW-0346">Stress response</keyword>
<protein>
    <submittedName>
        <fullName evidence="12">Heat shock factor protein HSF30-like</fullName>
    </submittedName>
</protein>
<dbReference type="eggNOG" id="KOG0627">
    <property type="taxonomic scope" value="Eukaryota"/>
</dbReference>
<dbReference type="GO" id="GO:0043565">
    <property type="term" value="F:sequence-specific DNA binding"/>
    <property type="evidence" value="ECO:0007669"/>
    <property type="project" value="InterPro"/>
</dbReference>